<comment type="caution">
    <text evidence="7">The sequence shown here is derived from an EMBL/GenBank/DDBJ whole genome shotgun (WGS) entry which is preliminary data.</text>
</comment>
<evidence type="ECO:0000313" key="7">
    <source>
        <dbReference type="EMBL" id="CAI5442295.1"/>
    </source>
</evidence>
<evidence type="ECO:0000256" key="6">
    <source>
        <dbReference type="SAM" id="Phobius"/>
    </source>
</evidence>
<keyword evidence="5 6" id="KW-0472">Membrane</keyword>
<reference evidence="7" key="1">
    <citation type="submission" date="2022-11" db="EMBL/GenBank/DDBJ databases">
        <authorList>
            <person name="Kikuchi T."/>
        </authorList>
    </citation>
    <scope>NUCLEOTIDE SEQUENCE</scope>
    <source>
        <strain evidence="7">PS1010</strain>
    </source>
</reference>
<organism evidence="7 8">
    <name type="scientific">Caenorhabditis angaria</name>
    <dbReference type="NCBI Taxonomy" id="860376"/>
    <lineage>
        <taxon>Eukaryota</taxon>
        <taxon>Metazoa</taxon>
        <taxon>Ecdysozoa</taxon>
        <taxon>Nematoda</taxon>
        <taxon>Chromadorea</taxon>
        <taxon>Rhabditida</taxon>
        <taxon>Rhabditina</taxon>
        <taxon>Rhabditomorpha</taxon>
        <taxon>Rhabditoidea</taxon>
        <taxon>Rhabditidae</taxon>
        <taxon>Peloderinae</taxon>
        <taxon>Caenorhabditis</taxon>
    </lineage>
</organism>
<sequence length="340" mass="39552">MSSFSENIPFLQSNETRIVFNIPLLSDYRRIEHPITKLLLSIELIMAPCSIIFFTWFVYCLIGFATIHRNLKVILLFQTLHFWAGNIARIYFILIQFSFIDIQPNFLLFICSFSRFQHYSIGACTSIVLGLERVFATIFVTKYEQQKNLWVSSVCIFYLIIHSQILAIPMIFSNISRIFFIVFTGFTTISALAIFFVLHRVNQKNLQKLNRILKNSQSDPNVVYSLSRKFQLEENIRVLDLYRNVGVALNTLNISFIILSNIAFLLFQPKNSSKRPVNALLSLLFTSIGVILPIGGIIFFRGSSIFCRRKQNEQEENYRIQYYSGSSYFAQLQNSWEVRN</sequence>
<evidence type="ECO:0000256" key="2">
    <source>
        <dbReference type="ARBA" id="ARBA00006803"/>
    </source>
</evidence>
<dbReference type="GO" id="GO:0007606">
    <property type="term" value="P:sensory perception of chemical stimulus"/>
    <property type="evidence" value="ECO:0007669"/>
    <property type="project" value="InterPro"/>
</dbReference>
<evidence type="ECO:0000313" key="8">
    <source>
        <dbReference type="Proteomes" id="UP001152747"/>
    </source>
</evidence>
<accession>A0A9P1IC19</accession>
<dbReference type="InterPro" id="IPR004151">
    <property type="entry name" value="7TM_GPCR_serpentine_rcpt_Sre"/>
</dbReference>
<feature type="transmembrane region" description="Helical" evidence="6">
    <location>
        <begin position="279"/>
        <end position="300"/>
    </location>
</feature>
<evidence type="ECO:0000256" key="3">
    <source>
        <dbReference type="ARBA" id="ARBA00022692"/>
    </source>
</evidence>
<keyword evidence="8" id="KW-1185">Reference proteome</keyword>
<dbReference type="PANTHER" id="PTHR23128:SF145">
    <property type="entry name" value="SERPENTINE RECEPTOR, CLASS E (EPSILON)"/>
    <property type="match status" value="1"/>
</dbReference>
<evidence type="ECO:0000256" key="1">
    <source>
        <dbReference type="ARBA" id="ARBA00004141"/>
    </source>
</evidence>
<keyword evidence="3 6" id="KW-0812">Transmembrane</keyword>
<dbReference type="EMBL" id="CANHGI010000002">
    <property type="protein sequence ID" value="CAI5442295.1"/>
    <property type="molecule type" value="Genomic_DNA"/>
</dbReference>
<name>A0A9P1IC19_9PELO</name>
<dbReference type="AlphaFoldDB" id="A0A9P1IC19"/>
<feature type="transmembrane region" description="Helical" evidence="6">
    <location>
        <begin position="178"/>
        <end position="198"/>
    </location>
</feature>
<gene>
    <name evidence="7" type="ORF">CAMP_LOCUS4932</name>
</gene>
<feature type="transmembrane region" description="Helical" evidence="6">
    <location>
        <begin position="38"/>
        <end position="62"/>
    </location>
</feature>
<comment type="similarity">
    <text evidence="2">Belongs to the nematode receptor-like protein sre family.</text>
</comment>
<evidence type="ECO:0000256" key="4">
    <source>
        <dbReference type="ARBA" id="ARBA00022989"/>
    </source>
</evidence>
<dbReference type="PANTHER" id="PTHR23128">
    <property type="entry name" value="SERPENTINE RECEPTOR, CLASS E (EPSILON)-RELATED"/>
    <property type="match status" value="1"/>
</dbReference>
<feature type="transmembrane region" description="Helical" evidence="6">
    <location>
        <begin position="74"/>
        <end position="99"/>
    </location>
</feature>
<dbReference type="Proteomes" id="UP001152747">
    <property type="component" value="Unassembled WGS sequence"/>
</dbReference>
<keyword evidence="4 6" id="KW-1133">Transmembrane helix</keyword>
<protein>
    <submittedName>
        <fullName evidence="7">Uncharacterized protein</fullName>
    </submittedName>
</protein>
<evidence type="ECO:0000256" key="5">
    <source>
        <dbReference type="ARBA" id="ARBA00023136"/>
    </source>
</evidence>
<proteinExistence type="inferred from homology"/>
<dbReference type="GO" id="GO:0016020">
    <property type="term" value="C:membrane"/>
    <property type="evidence" value="ECO:0007669"/>
    <property type="project" value="UniProtKB-SubCell"/>
</dbReference>
<comment type="subcellular location">
    <subcellularLocation>
        <location evidence="1">Membrane</location>
        <topology evidence="1">Multi-pass membrane protein</topology>
    </subcellularLocation>
</comment>
<feature type="transmembrane region" description="Helical" evidence="6">
    <location>
        <begin position="119"/>
        <end position="140"/>
    </location>
</feature>
<feature type="transmembrane region" description="Helical" evidence="6">
    <location>
        <begin position="149"/>
        <end position="172"/>
    </location>
</feature>
<dbReference type="Pfam" id="PF03125">
    <property type="entry name" value="Sre"/>
    <property type="match status" value="1"/>
</dbReference>
<feature type="transmembrane region" description="Helical" evidence="6">
    <location>
        <begin position="247"/>
        <end position="267"/>
    </location>
</feature>